<sequence length="266" mass="29591">MDIRIKRVWVQIVWSALLLMMFTVTLTACSTAAFKSPQGAEPSRLSAERIQELRDQYPVYSGVPPLINMREVSFREIMNYADAVIVAEVIGDHPPFSVELTAEPGTSEGALAEKQRNQGLSPDEPEFTAYQVKVLEVVSGEDVPENTFLFYNAVFAGIEPELKPGMRIVTAVGKGTAGGQIGGYSFSRSGTYYIVDEDYVLAAYEGQTEDVRDFTDQTNGIRLGAMMRIIKDIGREAASNDRPHPRGRCHPIVTWVHRPSYIQRLL</sequence>
<gene>
    <name evidence="2" type="ORF">ABXS70_26930</name>
</gene>
<dbReference type="AlphaFoldDB" id="A0AAU8NDV8"/>
<keyword evidence="1" id="KW-0812">Transmembrane</keyword>
<reference evidence="2" key="1">
    <citation type="submission" date="2024-05" db="EMBL/GenBank/DDBJ databases">
        <title>Draft genome assemblies of 36 bacteria isolated from hibernating arctic ground squirrels.</title>
        <authorList>
            <person name="McKee H."/>
            <person name="Mullen L."/>
            <person name="Drown D.M."/>
            <person name="Duddleston K.N."/>
        </authorList>
    </citation>
    <scope>NUCLEOTIDE SEQUENCE</scope>
    <source>
        <strain evidence="2">AN1007</strain>
    </source>
</reference>
<proteinExistence type="predicted"/>
<keyword evidence="1" id="KW-1133">Transmembrane helix</keyword>
<keyword evidence="1" id="KW-0472">Membrane</keyword>
<feature type="transmembrane region" description="Helical" evidence="1">
    <location>
        <begin position="12"/>
        <end position="34"/>
    </location>
</feature>
<dbReference type="EMBL" id="CP159992">
    <property type="protein sequence ID" value="XCP94697.1"/>
    <property type="molecule type" value="Genomic_DNA"/>
</dbReference>
<dbReference type="RefSeq" id="WP_342553447.1">
    <property type="nucleotide sequence ID" value="NZ_CP159992.1"/>
</dbReference>
<accession>A0AAU8NDV8</accession>
<evidence type="ECO:0000313" key="2">
    <source>
        <dbReference type="EMBL" id="XCP94697.1"/>
    </source>
</evidence>
<organism evidence="2">
    <name type="scientific">Paenibacillus sp. AN1007</name>
    <dbReference type="NCBI Taxonomy" id="3151385"/>
    <lineage>
        <taxon>Bacteria</taxon>
        <taxon>Bacillati</taxon>
        <taxon>Bacillota</taxon>
        <taxon>Bacilli</taxon>
        <taxon>Bacillales</taxon>
        <taxon>Paenibacillaceae</taxon>
        <taxon>Paenibacillus</taxon>
    </lineage>
</organism>
<dbReference type="PROSITE" id="PS51257">
    <property type="entry name" value="PROKAR_LIPOPROTEIN"/>
    <property type="match status" value="1"/>
</dbReference>
<name>A0AAU8NDV8_9BACL</name>
<evidence type="ECO:0000256" key="1">
    <source>
        <dbReference type="SAM" id="Phobius"/>
    </source>
</evidence>
<protein>
    <submittedName>
        <fullName evidence="2">Uncharacterized protein</fullName>
    </submittedName>
</protein>